<evidence type="ECO:0000313" key="2">
    <source>
        <dbReference type="Proteomes" id="UP000503447"/>
    </source>
</evidence>
<dbReference type="Proteomes" id="UP000503447">
    <property type="component" value="Chromosome"/>
</dbReference>
<dbReference type="SUPFAM" id="SSF53649">
    <property type="entry name" value="Alkaline phosphatase-like"/>
    <property type="match status" value="1"/>
</dbReference>
<dbReference type="Pfam" id="PF07394">
    <property type="entry name" value="DUF1501"/>
    <property type="match status" value="1"/>
</dbReference>
<dbReference type="PANTHER" id="PTHR43737">
    <property type="entry name" value="BLL7424 PROTEIN"/>
    <property type="match status" value="1"/>
</dbReference>
<reference evidence="2" key="1">
    <citation type="submission" date="2020-05" db="EMBL/GenBank/DDBJ databases">
        <title>Frigoriglobus tundricola gen. nov., sp. nov., a psychrotolerant cellulolytic planctomycete of the family Gemmataceae with two divergent copies of 16S rRNA gene.</title>
        <authorList>
            <person name="Kulichevskaya I.S."/>
            <person name="Ivanova A.A."/>
            <person name="Naumoff D.G."/>
            <person name="Beletsky A.V."/>
            <person name="Rijpstra W.I.C."/>
            <person name="Sinninghe Damste J.S."/>
            <person name="Mardanov A.V."/>
            <person name="Ravin N.V."/>
            <person name="Dedysh S.N."/>
        </authorList>
    </citation>
    <scope>NUCLEOTIDE SEQUENCE [LARGE SCALE GENOMIC DNA]</scope>
    <source>
        <strain evidence="2">PL17</strain>
    </source>
</reference>
<dbReference type="PANTHER" id="PTHR43737:SF1">
    <property type="entry name" value="DUF1501 DOMAIN-CONTAINING PROTEIN"/>
    <property type="match status" value="1"/>
</dbReference>
<dbReference type="Gene3D" id="3.40.720.10">
    <property type="entry name" value="Alkaline Phosphatase, subunit A"/>
    <property type="match status" value="1"/>
</dbReference>
<accession>A0A6M5YJH5</accession>
<protein>
    <submittedName>
        <fullName evidence="1">Uncharacterized DUF1501 protein, type 2</fullName>
    </submittedName>
</protein>
<organism evidence="1 2">
    <name type="scientific">Frigoriglobus tundricola</name>
    <dbReference type="NCBI Taxonomy" id="2774151"/>
    <lineage>
        <taxon>Bacteria</taxon>
        <taxon>Pseudomonadati</taxon>
        <taxon>Planctomycetota</taxon>
        <taxon>Planctomycetia</taxon>
        <taxon>Gemmatales</taxon>
        <taxon>Gemmataceae</taxon>
        <taxon>Frigoriglobus</taxon>
    </lineage>
</organism>
<evidence type="ECO:0000313" key="1">
    <source>
        <dbReference type="EMBL" id="QJW94239.1"/>
    </source>
</evidence>
<dbReference type="InterPro" id="IPR010869">
    <property type="entry name" value="DUF1501"/>
</dbReference>
<dbReference type="RefSeq" id="WP_171470279.1">
    <property type="nucleotide sequence ID" value="NZ_CP053452.2"/>
</dbReference>
<proteinExistence type="predicted"/>
<dbReference type="InterPro" id="IPR017850">
    <property type="entry name" value="Alkaline_phosphatase_core_sf"/>
</dbReference>
<name>A0A6M5YJH5_9BACT</name>
<dbReference type="AlphaFoldDB" id="A0A6M5YJH5"/>
<dbReference type="PROSITE" id="PS51318">
    <property type="entry name" value="TAT"/>
    <property type="match status" value="1"/>
</dbReference>
<dbReference type="InterPro" id="IPR006311">
    <property type="entry name" value="TAT_signal"/>
</dbReference>
<keyword evidence="2" id="KW-1185">Reference proteome</keyword>
<dbReference type="KEGG" id="ftj:FTUN_1759"/>
<gene>
    <name evidence="1" type="ORF">FTUN_1759</name>
</gene>
<sequence>MLDIVLNRRPHSDCTNTTRRDVLRAGALAGLSLPALLRMEAQAGSRKDGSLSKGARAKSVVLVYLGGGLSHHDSFDPKPDAPEDIRGKYTPIETVVPGLRVTDRLPLMAKVMDRIALVRSGAHNNDHHETATNWVLSGRFGTPFGDYPAVGAVVAHETGFSGTLPPYVAVPQNPSFTWELGKSAFLGGRYESFKAGDPNQASYKVRDLTAGDVDAKRAARRDTMLKAVDGLAKKVEGNDQIATYDEFHARARDMVLSTEARTAFAIDREPDRLRDRYGRTTAGQSMLLARRLVDAGVRFVTVNYGGWDHHGKIFESLDKKLPEFDRAVSALVEDMHARGSFEHTLLVVMGEFGRTPKINKDAGRDHWGQAASLLFAGAGVKPGLVLGKTDKHGAYTTQRPVTPADVTHTILDAIGIDPRKQLTTPDGRPIEILDQGETVKELFV</sequence>
<dbReference type="EMBL" id="CP053452">
    <property type="protein sequence ID" value="QJW94239.1"/>
    <property type="molecule type" value="Genomic_DNA"/>
</dbReference>